<comment type="cofactor">
    <cofactor evidence="15">
        <name>Mg(2+)</name>
        <dbReference type="ChEBI" id="CHEBI:18420"/>
    </cofactor>
    <cofactor evidence="15">
        <name>Mn(2+)</name>
        <dbReference type="ChEBI" id="CHEBI:29035"/>
    </cofactor>
    <text evidence="15">Binds 1 Mg(2+) or Mn(2+) ion per subunit.</text>
</comment>
<organism evidence="19 20">
    <name type="scientific">Desulfobaculum xiamenense</name>
    <dbReference type="NCBI Taxonomy" id="995050"/>
    <lineage>
        <taxon>Bacteria</taxon>
        <taxon>Pseudomonadati</taxon>
        <taxon>Thermodesulfobacteriota</taxon>
        <taxon>Desulfovibrionia</taxon>
        <taxon>Desulfovibrionales</taxon>
        <taxon>Desulfovibrionaceae</taxon>
        <taxon>Desulfobaculum</taxon>
    </lineage>
</organism>
<dbReference type="PROSITE" id="PS00470">
    <property type="entry name" value="IDH_IMDH"/>
    <property type="match status" value="1"/>
</dbReference>
<name>A0A846QLZ8_9BACT</name>
<comment type="cofactor">
    <cofactor evidence="1">
        <name>Mn(2+)</name>
        <dbReference type="ChEBI" id="CHEBI:29035"/>
    </cofactor>
</comment>
<evidence type="ECO:0000256" key="4">
    <source>
        <dbReference type="ARBA" id="ARBA00013013"/>
    </source>
</evidence>
<dbReference type="GO" id="GO:0051287">
    <property type="term" value="F:NAD binding"/>
    <property type="evidence" value="ECO:0007669"/>
    <property type="project" value="InterPro"/>
</dbReference>
<feature type="binding site" evidence="13">
    <location>
        <position position="93"/>
    </location>
    <ligand>
        <name>D-threo-isocitrate</name>
        <dbReference type="ChEBI" id="CHEBI:15562"/>
    </ligand>
</feature>
<dbReference type="PANTHER" id="PTHR43504:SF1">
    <property type="entry name" value="ISOCITRATE DEHYDROGENASE [NADP]"/>
    <property type="match status" value="1"/>
</dbReference>
<dbReference type="PANTHER" id="PTHR43504">
    <property type="entry name" value="ISOCITRATE DEHYDROGENASE [NADP]"/>
    <property type="match status" value="1"/>
</dbReference>
<dbReference type="Pfam" id="PF00180">
    <property type="entry name" value="Iso_dh"/>
    <property type="match status" value="1"/>
</dbReference>
<dbReference type="NCBIfam" id="NF005425">
    <property type="entry name" value="PRK07006.1"/>
    <property type="match status" value="1"/>
</dbReference>
<dbReference type="InterPro" id="IPR004439">
    <property type="entry name" value="Isocitrate_DH_NADP_dimer_prok"/>
</dbReference>
<feature type="site" description="Critical for catalysis" evidence="16">
    <location>
        <position position="201"/>
    </location>
</feature>
<keyword evidence="8 15" id="KW-0460">Magnesium</keyword>
<dbReference type="EC" id="1.1.1.42" evidence="4"/>
<evidence type="ECO:0000313" key="20">
    <source>
        <dbReference type="Proteomes" id="UP000580856"/>
    </source>
</evidence>
<proteinExistence type="inferred from homology"/>
<evidence type="ECO:0000256" key="6">
    <source>
        <dbReference type="ARBA" id="ARBA00022532"/>
    </source>
</evidence>
<comment type="subunit">
    <text evidence="3">Homodimer.</text>
</comment>
<evidence type="ECO:0000256" key="10">
    <source>
        <dbReference type="ARBA" id="ARBA00023002"/>
    </source>
</evidence>
<evidence type="ECO:0000256" key="14">
    <source>
        <dbReference type="PIRSR" id="PIRSR604439-2"/>
    </source>
</evidence>
<gene>
    <name evidence="19" type="ORF">GGQ74_000883</name>
</gene>
<dbReference type="InterPro" id="IPR024084">
    <property type="entry name" value="IsoPropMal-DH-like_dom"/>
</dbReference>
<keyword evidence="20" id="KW-1185">Reference proteome</keyword>
<accession>A0A846QLZ8</accession>
<dbReference type="GO" id="GO:0006097">
    <property type="term" value="P:glyoxylate cycle"/>
    <property type="evidence" value="ECO:0007669"/>
    <property type="project" value="UniProtKB-KW"/>
</dbReference>
<feature type="binding site" evidence="14">
    <location>
        <position position="78"/>
    </location>
    <ligand>
        <name>NADP(+)</name>
        <dbReference type="ChEBI" id="CHEBI:58349"/>
    </ligand>
</feature>
<feature type="modified residue" description="N6-succinyllysine" evidence="17">
    <location>
        <position position="74"/>
    </location>
</feature>
<sequence length="382" mass="40821">MQKTVYFIEGDGIGPEVWAAGRPVIDAAVAKAYGGERRLEWVQLLAGEKAFAETGQYLPQATMDALRGAELAMKGPLTTPVGKGFRSLNVTLRQTLDLYACIRPVRHFEGVESPVKRPEAVDMVVFRENTEDVYAGIEFASGSPEAKRLIAFLRDELGADVDPAAGVGVKPITERCSKRLVRKAIRFAVDAGRPSVTLVHKGNIMKYTEGAFRAWGYEVAADEFADNVMTEDEAATGGKPVIIKDRIADAMFQNALMYPEQYSVLATTNLNGDYLSDALAAQVGGLGLAPGVNMGDTLAFFEPTHGTAPTIAGKDKANPGSLILSGAMMLEHAGMPEAAALIHAAMDRVISSRRVTVDLASQIADAQTVGCKAFGELLGENL</sequence>
<keyword evidence="5" id="KW-0329">Glyoxylate bypass</keyword>
<dbReference type="EMBL" id="JAATJA010000001">
    <property type="protein sequence ID" value="NJB67243.1"/>
    <property type="molecule type" value="Genomic_DNA"/>
</dbReference>
<keyword evidence="6" id="KW-0816">Tricarboxylic acid cycle</keyword>
<evidence type="ECO:0000256" key="2">
    <source>
        <dbReference type="ARBA" id="ARBA00007769"/>
    </source>
</evidence>
<evidence type="ECO:0000256" key="16">
    <source>
        <dbReference type="PIRSR" id="PIRSR604439-4"/>
    </source>
</evidence>
<dbReference type="Gene3D" id="3.40.718.10">
    <property type="entry name" value="Isopropylmalate Dehydrogenase"/>
    <property type="match status" value="1"/>
</dbReference>
<evidence type="ECO:0000256" key="9">
    <source>
        <dbReference type="ARBA" id="ARBA00022857"/>
    </source>
</evidence>
<feature type="site" description="Critical for catalysis" evidence="16">
    <location>
        <position position="134"/>
    </location>
</feature>
<comment type="catalytic activity">
    <reaction evidence="12">
        <text>D-threo-isocitrate + NADP(+) = 2-oxoglutarate + CO2 + NADPH</text>
        <dbReference type="Rhea" id="RHEA:19629"/>
        <dbReference type="ChEBI" id="CHEBI:15562"/>
        <dbReference type="ChEBI" id="CHEBI:16526"/>
        <dbReference type="ChEBI" id="CHEBI:16810"/>
        <dbReference type="ChEBI" id="CHEBI:57783"/>
        <dbReference type="ChEBI" id="CHEBI:58349"/>
        <dbReference type="EC" id="1.1.1.42"/>
    </reaction>
</comment>
<comment type="similarity">
    <text evidence="2">Belongs to the isocitrate and isopropylmalate dehydrogenases family.</text>
</comment>
<evidence type="ECO:0000256" key="1">
    <source>
        <dbReference type="ARBA" id="ARBA00001936"/>
    </source>
</evidence>
<feature type="binding site" evidence="14">
    <location>
        <position position="318"/>
    </location>
    <ligand>
        <name>NADP(+)</name>
        <dbReference type="ChEBI" id="CHEBI:58349"/>
    </ligand>
</feature>
<feature type="modified residue" description="N6-acetyllysine" evidence="17">
    <location>
        <position position="116"/>
    </location>
</feature>
<dbReference type="SUPFAM" id="SSF53659">
    <property type="entry name" value="Isocitrate/Isopropylmalate dehydrogenase-like"/>
    <property type="match status" value="1"/>
</dbReference>
<feature type="modified residue" description="Phosphoserine" evidence="17">
    <location>
        <position position="87"/>
    </location>
</feature>
<dbReference type="GO" id="GO:0000287">
    <property type="term" value="F:magnesium ion binding"/>
    <property type="evidence" value="ECO:0007669"/>
    <property type="project" value="InterPro"/>
</dbReference>
<dbReference type="InterPro" id="IPR019818">
    <property type="entry name" value="IsoCit/isopropylmalate_DH_CS"/>
</dbReference>
<evidence type="ECO:0000256" key="8">
    <source>
        <dbReference type="ARBA" id="ARBA00022842"/>
    </source>
</evidence>
<keyword evidence="9 14" id="KW-0521">NADP</keyword>
<keyword evidence="11 15" id="KW-0464">Manganese</keyword>
<evidence type="ECO:0000256" key="13">
    <source>
        <dbReference type="PIRSR" id="PIRSR604439-1"/>
    </source>
</evidence>
<evidence type="ECO:0000259" key="18">
    <source>
        <dbReference type="SMART" id="SM01329"/>
    </source>
</evidence>
<dbReference type="SMART" id="SM01329">
    <property type="entry name" value="Iso_dh"/>
    <property type="match status" value="1"/>
</dbReference>
<feature type="binding site" evidence="15">
    <location>
        <position position="273"/>
    </location>
    <ligand>
        <name>Mg(2+)</name>
        <dbReference type="ChEBI" id="CHEBI:18420"/>
    </ligand>
</feature>
<dbReference type="AlphaFoldDB" id="A0A846QLZ8"/>
<feature type="binding site" evidence="13">
    <location>
        <position position="87"/>
    </location>
    <ligand>
        <name>D-threo-isocitrate</name>
        <dbReference type="ChEBI" id="CHEBI:15562"/>
    </ligand>
</feature>
<feature type="domain" description="Isopropylmalate dehydrogenase-like" evidence="18">
    <location>
        <begin position="4"/>
        <end position="378"/>
    </location>
</feature>
<feature type="binding site" evidence="13">
    <location>
        <position position="127"/>
    </location>
    <ligand>
        <name>D-threo-isocitrate</name>
        <dbReference type="ChEBI" id="CHEBI:15562"/>
    </ligand>
</feature>
<feature type="binding site" evidence="13">
    <location>
        <position position="89"/>
    </location>
    <ligand>
        <name>D-threo-isocitrate</name>
        <dbReference type="ChEBI" id="CHEBI:15562"/>
    </ligand>
</feature>
<keyword evidence="7" id="KW-0479">Metal-binding</keyword>
<feature type="binding site" evidence="13">
    <location>
        <position position="103"/>
    </location>
    <ligand>
        <name>D-threo-isocitrate</name>
        <dbReference type="ChEBI" id="CHEBI:15562"/>
    </ligand>
</feature>
<evidence type="ECO:0000256" key="12">
    <source>
        <dbReference type="ARBA" id="ARBA00023554"/>
    </source>
</evidence>
<evidence type="ECO:0000313" key="19">
    <source>
        <dbReference type="EMBL" id="NJB67243.1"/>
    </source>
</evidence>
<dbReference type="GO" id="GO:0006099">
    <property type="term" value="P:tricarboxylic acid cycle"/>
    <property type="evidence" value="ECO:0007669"/>
    <property type="project" value="UniProtKB-KW"/>
</dbReference>
<evidence type="ECO:0000256" key="7">
    <source>
        <dbReference type="ARBA" id="ARBA00022723"/>
    </source>
</evidence>
<evidence type="ECO:0000256" key="11">
    <source>
        <dbReference type="ARBA" id="ARBA00023211"/>
    </source>
</evidence>
<reference evidence="19 20" key="1">
    <citation type="submission" date="2020-03" db="EMBL/GenBank/DDBJ databases">
        <title>Genomic Encyclopedia of Type Strains, Phase IV (KMG-IV): sequencing the most valuable type-strain genomes for metagenomic binning, comparative biology and taxonomic classification.</title>
        <authorList>
            <person name="Goeker M."/>
        </authorList>
    </citation>
    <scope>NUCLEOTIDE SEQUENCE [LARGE SCALE GENOMIC DNA]</scope>
    <source>
        <strain evidence="19 20">DSM 24233</strain>
    </source>
</reference>
<evidence type="ECO:0000256" key="3">
    <source>
        <dbReference type="ARBA" id="ARBA00011738"/>
    </source>
</evidence>
<dbReference type="Proteomes" id="UP000580856">
    <property type="component" value="Unassembled WGS sequence"/>
</dbReference>
<keyword evidence="10 19" id="KW-0560">Oxidoreductase</keyword>
<evidence type="ECO:0000256" key="5">
    <source>
        <dbReference type="ARBA" id="ARBA00022435"/>
    </source>
</evidence>
<evidence type="ECO:0000256" key="17">
    <source>
        <dbReference type="PIRSR" id="PIRSR604439-5"/>
    </source>
</evidence>
<evidence type="ECO:0000256" key="15">
    <source>
        <dbReference type="PIRSR" id="PIRSR604439-3"/>
    </source>
</evidence>
<dbReference type="GO" id="GO:0004450">
    <property type="term" value="F:isocitrate dehydrogenase (NADP+) activity"/>
    <property type="evidence" value="ECO:0007669"/>
    <property type="project" value="UniProtKB-EC"/>
</dbReference>
<comment type="caution">
    <text evidence="19">The sequence shown here is derived from an EMBL/GenBank/DDBJ whole genome shotgun (WGS) entry which is preliminary data.</text>
</comment>
<protein>
    <recommendedName>
        <fullName evidence="4">isocitrate dehydrogenase (NADP(+))</fullName>
        <ecNumber evidence="4">1.1.1.42</ecNumber>
    </recommendedName>
</protein>